<dbReference type="Proteomes" id="UP000592820">
    <property type="component" value="Unassembled WGS sequence"/>
</dbReference>
<organism evidence="1 2">
    <name type="scientific">Paraburkholderia youngii</name>
    <dbReference type="NCBI Taxonomy" id="2782701"/>
    <lineage>
        <taxon>Bacteria</taxon>
        <taxon>Pseudomonadati</taxon>
        <taxon>Pseudomonadota</taxon>
        <taxon>Betaproteobacteria</taxon>
        <taxon>Burkholderiales</taxon>
        <taxon>Burkholderiaceae</taxon>
        <taxon>Paraburkholderia</taxon>
    </lineage>
</organism>
<protein>
    <submittedName>
        <fullName evidence="1">Uncharacterized protein</fullName>
    </submittedName>
</protein>
<name>A0A7W8P854_9BURK</name>
<reference evidence="1 2" key="1">
    <citation type="submission" date="2020-08" db="EMBL/GenBank/DDBJ databases">
        <title>Genomic Encyclopedia of Type Strains, Phase IV (KMG-V): Genome sequencing to study the core and pangenomes of soil and plant-associated prokaryotes.</title>
        <authorList>
            <person name="Whitman W."/>
        </authorList>
    </citation>
    <scope>NUCLEOTIDE SEQUENCE [LARGE SCALE GENOMIC DNA]</scope>
    <source>
        <strain evidence="1 2">JPY162</strain>
    </source>
</reference>
<dbReference type="EMBL" id="JACHDE010000062">
    <property type="protein sequence ID" value="MBB5406035.1"/>
    <property type="molecule type" value="Genomic_DNA"/>
</dbReference>
<evidence type="ECO:0000313" key="2">
    <source>
        <dbReference type="Proteomes" id="UP000592820"/>
    </source>
</evidence>
<feature type="non-terminal residue" evidence="1">
    <location>
        <position position="1"/>
    </location>
</feature>
<comment type="caution">
    <text evidence="1">The sequence shown here is derived from an EMBL/GenBank/DDBJ whole genome shotgun (WGS) entry which is preliminary data.</text>
</comment>
<dbReference type="AlphaFoldDB" id="A0A7W8P854"/>
<evidence type="ECO:0000313" key="1">
    <source>
        <dbReference type="EMBL" id="MBB5406035.1"/>
    </source>
</evidence>
<sequence>PYGLPIRTVIFLQFDKASIARGTHNCGCASDIEDWLRVASIATLP</sequence>
<proteinExistence type="predicted"/>
<gene>
    <name evidence="1" type="ORF">HDG41_008138</name>
</gene>
<accession>A0A7W8P854</accession>